<dbReference type="NCBIfam" id="TIGR02352">
    <property type="entry name" value="thiamin_ThiO"/>
    <property type="match status" value="1"/>
</dbReference>
<comment type="catalytic activity">
    <reaction evidence="12">
        <text>glycine + O2 + H2O = glyoxylate + H2O2 + NH4(+)</text>
        <dbReference type="Rhea" id="RHEA:11532"/>
        <dbReference type="ChEBI" id="CHEBI:15377"/>
        <dbReference type="ChEBI" id="CHEBI:15379"/>
        <dbReference type="ChEBI" id="CHEBI:16240"/>
        <dbReference type="ChEBI" id="CHEBI:28938"/>
        <dbReference type="ChEBI" id="CHEBI:36655"/>
        <dbReference type="ChEBI" id="CHEBI:57305"/>
        <dbReference type="EC" id="1.4.3.19"/>
    </reaction>
</comment>
<dbReference type="EMBL" id="BMIW01000012">
    <property type="protein sequence ID" value="GGF98934.1"/>
    <property type="molecule type" value="Genomic_DNA"/>
</dbReference>
<evidence type="ECO:0000256" key="13">
    <source>
        <dbReference type="ARBA" id="ARBA00050018"/>
    </source>
</evidence>
<name>A0ABQ1VVF8_9BACL</name>
<sequence>MRKSTDIIIIGGGVIGCSIAYELAVRGAAVQVFEKEQIAGGASGATAGMLAAQAEFIAEASLLQLALKSRAMFPRLVKDLKSRTGLEVGLIEHGLLRIARDSENAAKYSAYAEQQRQQGLIADWLGPGETQELEPSLTGIFTGSLHLPRDSQVIAPQLTFAYAAAAKSLGAEFREYSEVQQLLYDGGRISGVRIRDEVIACRQVVVASSIQSSRLLQSAGYDLPLYPVKGECIAVRPTGPPLRRTIYTDRCYLVPKANGELLIGATVKPGRVDSQVRLDGISTLIDEARQLIPALDQAEWLRCWSGLRPQTQTGLPYMGEHPEIEGLFIAAGHYRNGILLSPITGAIIADLIEAKPPAEDIADFAVPAIIYQ</sequence>
<dbReference type="Gene3D" id="3.50.50.60">
    <property type="entry name" value="FAD/NAD(P)-binding domain"/>
    <property type="match status" value="1"/>
</dbReference>
<gene>
    <name evidence="15" type="ORF">GCM10010913_20870</name>
</gene>
<dbReference type="PRINTS" id="PR01001">
    <property type="entry name" value="FADG3PDH"/>
</dbReference>
<dbReference type="Gene3D" id="3.30.9.10">
    <property type="entry name" value="D-Amino Acid Oxidase, subunit A, domain 2"/>
    <property type="match status" value="1"/>
</dbReference>
<keyword evidence="16" id="KW-1185">Reference proteome</keyword>
<evidence type="ECO:0000256" key="10">
    <source>
        <dbReference type="ARBA" id="ARBA00023002"/>
    </source>
</evidence>
<dbReference type="PANTHER" id="PTHR13847">
    <property type="entry name" value="SARCOSINE DEHYDROGENASE-RELATED"/>
    <property type="match status" value="1"/>
</dbReference>
<keyword evidence="7" id="KW-0285">Flavoprotein</keyword>
<keyword evidence="8" id="KW-0274">FAD</keyword>
<evidence type="ECO:0000256" key="8">
    <source>
        <dbReference type="ARBA" id="ARBA00022827"/>
    </source>
</evidence>
<evidence type="ECO:0000256" key="9">
    <source>
        <dbReference type="ARBA" id="ARBA00022977"/>
    </source>
</evidence>
<comment type="pathway">
    <text evidence="2">Cofactor biosynthesis; thiamine diphosphate biosynthesis.</text>
</comment>
<dbReference type="InterPro" id="IPR036188">
    <property type="entry name" value="FAD/NAD-bd_sf"/>
</dbReference>
<evidence type="ECO:0000259" key="14">
    <source>
        <dbReference type="Pfam" id="PF01266"/>
    </source>
</evidence>
<evidence type="ECO:0000256" key="7">
    <source>
        <dbReference type="ARBA" id="ARBA00022630"/>
    </source>
</evidence>
<keyword evidence="10" id="KW-0560">Oxidoreductase</keyword>
<organism evidence="15 16">
    <name type="scientific">Paenibacillus aceti</name>
    <dbReference type="NCBI Taxonomy" id="1820010"/>
    <lineage>
        <taxon>Bacteria</taxon>
        <taxon>Bacillati</taxon>
        <taxon>Bacillota</taxon>
        <taxon>Bacilli</taxon>
        <taxon>Bacillales</taxon>
        <taxon>Paenibacillaceae</taxon>
        <taxon>Paenibacillus</taxon>
    </lineage>
</organism>
<evidence type="ECO:0000256" key="12">
    <source>
        <dbReference type="ARBA" id="ARBA00049872"/>
    </source>
</evidence>
<comment type="cofactor">
    <cofactor evidence="1">
        <name>FAD</name>
        <dbReference type="ChEBI" id="CHEBI:57692"/>
    </cofactor>
</comment>
<protein>
    <recommendedName>
        <fullName evidence="6">Aerobic glycerol-3-phosphate dehydrogenase</fullName>
        <ecNumber evidence="5">1.1.5.3</ecNumber>
        <ecNumber evidence="13">1.4.3.19</ecNumber>
    </recommendedName>
</protein>
<evidence type="ECO:0000256" key="3">
    <source>
        <dbReference type="ARBA" id="ARBA00004977"/>
    </source>
</evidence>
<dbReference type="InterPro" id="IPR006076">
    <property type="entry name" value="FAD-dep_OxRdtase"/>
</dbReference>
<dbReference type="EC" id="1.1.5.3" evidence="5"/>
<proteinExistence type="inferred from homology"/>
<evidence type="ECO:0000256" key="4">
    <source>
        <dbReference type="ARBA" id="ARBA00007330"/>
    </source>
</evidence>
<evidence type="ECO:0000256" key="6">
    <source>
        <dbReference type="ARBA" id="ARBA00017956"/>
    </source>
</evidence>
<dbReference type="EC" id="1.4.3.19" evidence="13"/>
<evidence type="ECO:0000313" key="15">
    <source>
        <dbReference type="EMBL" id="GGF98934.1"/>
    </source>
</evidence>
<dbReference type="SUPFAM" id="SSF51905">
    <property type="entry name" value="FAD/NAD(P)-binding domain"/>
    <property type="match status" value="1"/>
</dbReference>
<dbReference type="RefSeq" id="WP_120461823.1">
    <property type="nucleotide sequence ID" value="NZ_BMIW01000012.1"/>
</dbReference>
<feature type="domain" description="FAD dependent oxidoreductase" evidence="14">
    <location>
        <begin position="6"/>
        <end position="351"/>
    </location>
</feature>
<dbReference type="Pfam" id="PF01266">
    <property type="entry name" value="DAO"/>
    <property type="match status" value="1"/>
</dbReference>
<dbReference type="InterPro" id="IPR012727">
    <property type="entry name" value="Gly_oxidase_ThiO"/>
</dbReference>
<dbReference type="PANTHER" id="PTHR13847:SF289">
    <property type="entry name" value="GLYCINE OXIDASE"/>
    <property type="match status" value="1"/>
</dbReference>
<evidence type="ECO:0000313" key="16">
    <source>
        <dbReference type="Proteomes" id="UP000608420"/>
    </source>
</evidence>
<keyword evidence="9" id="KW-0784">Thiamine biosynthesis</keyword>
<dbReference type="InterPro" id="IPR000447">
    <property type="entry name" value="G3P_DH_FAD-dep"/>
</dbReference>
<accession>A0ABQ1VVF8</accession>
<evidence type="ECO:0000256" key="1">
    <source>
        <dbReference type="ARBA" id="ARBA00001974"/>
    </source>
</evidence>
<evidence type="ECO:0000256" key="11">
    <source>
        <dbReference type="ARBA" id="ARBA00049055"/>
    </source>
</evidence>
<reference evidence="16" key="1">
    <citation type="journal article" date="2019" name="Int. J. Syst. Evol. Microbiol.">
        <title>The Global Catalogue of Microorganisms (GCM) 10K type strain sequencing project: providing services to taxonomists for standard genome sequencing and annotation.</title>
        <authorList>
            <consortium name="The Broad Institute Genomics Platform"/>
            <consortium name="The Broad Institute Genome Sequencing Center for Infectious Disease"/>
            <person name="Wu L."/>
            <person name="Ma J."/>
        </authorList>
    </citation>
    <scope>NUCLEOTIDE SEQUENCE [LARGE SCALE GENOMIC DNA]</scope>
    <source>
        <strain evidence="16">CGMCC 1.15420</strain>
    </source>
</reference>
<evidence type="ECO:0000256" key="5">
    <source>
        <dbReference type="ARBA" id="ARBA00013029"/>
    </source>
</evidence>
<comment type="similarity">
    <text evidence="4">Belongs to the FAD-dependent glycerol-3-phosphate dehydrogenase family.</text>
</comment>
<dbReference type="PROSITE" id="PS51257">
    <property type="entry name" value="PROKAR_LIPOPROTEIN"/>
    <property type="match status" value="1"/>
</dbReference>
<comment type="catalytic activity">
    <reaction evidence="11">
        <text>a quinone + sn-glycerol 3-phosphate = dihydroxyacetone phosphate + a quinol</text>
        <dbReference type="Rhea" id="RHEA:18977"/>
        <dbReference type="ChEBI" id="CHEBI:24646"/>
        <dbReference type="ChEBI" id="CHEBI:57597"/>
        <dbReference type="ChEBI" id="CHEBI:57642"/>
        <dbReference type="ChEBI" id="CHEBI:132124"/>
        <dbReference type="EC" id="1.1.5.3"/>
    </reaction>
</comment>
<evidence type="ECO:0000256" key="2">
    <source>
        <dbReference type="ARBA" id="ARBA00004948"/>
    </source>
</evidence>
<dbReference type="Proteomes" id="UP000608420">
    <property type="component" value="Unassembled WGS sequence"/>
</dbReference>
<comment type="caution">
    <text evidence="15">The sequence shown here is derived from an EMBL/GenBank/DDBJ whole genome shotgun (WGS) entry which is preliminary data.</text>
</comment>
<dbReference type="SUPFAM" id="SSF54373">
    <property type="entry name" value="FAD-linked reductases, C-terminal domain"/>
    <property type="match status" value="1"/>
</dbReference>
<comment type="pathway">
    <text evidence="3">Polyol metabolism; glycerol degradation via glycerol kinase pathway; glycerone phosphate from sn-glycerol 3-phosphate (aerobic route): step 1/1.</text>
</comment>